<dbReference type="EMBL" id="BTSX01000001">
    <property type="protein sequence ID" value="GMS79163.1"/>
    <property type="molecule type" value="Genomic_DNA"/>
</dbReference>
<feature type="transmembrane region" description="Helical" evidence="1">
    <location>
        <begin position="81"/>
        <end position="100"/>
    </location>
</feature>
<reference evidence="2" key="1">
    <citation type="submission" date="2023-10" db="EMBL/GenBank/DDBJ databases">
        <title>Genome assembly of Pristionchus species.</title>
        <authorList>
            <person name="Yoshida K."/>
            <person name="Sommer R.J."/>
        </authorList>
    </citation>
    <scope>NUCLEOTIDE SEQUENCE</scope>
    <source>
        <strain evidence="2">RS0144</strain>
    </source>
</reference>
<feature type="non-terminal residue" evidence="2">
    <location>
        <position position="1"/>
    </location>
</feature>
<keyword evidence="1" id="KW-1133">Transmembrane helix</keyword>
<keyword evidence="1" id="KW-0472">Membrane</keyword>
<dbReference type="AlphaFoldDB" id="A0AAV5SAP0"/>
<feature type="transmembrane region" description="Helical" evidence="1">
    <location>
        <begin position="54"/>
        <end position="74"/>
    </location>
</feature>
<evidence type="ECO:0000313" key="2">
    <source>
        <dbReference type="EMBL" id="GMS79163.1"/>
    </source>
</evidence>
<evidence type="ECO:0000313" key="3">
    <source>
        <dbReference type="Proteomes" id="UP001432027"/>
    </source>
</evidence>
<proteinExistence type="predicted"/>
<keyword evidence="1" id="KW-0812">Transmembrane</keyword>
<evidence type="ECO:0000256" key="1">
    <source>
        <dbReference type="SAM" id="Phobius"/>
    </source>
</evidence>
<feature type="transmembrane region" description="Helical" evidence="1">
    <location>
        <begin position="26"/>
        <end position="48"/>
    </location>
</feature>
<organism evidence="2 3">
    <name type="scientific">Pristionchus entomophagus</name>
    <dbReference type="NCBI Taxonomy" id="358040"/>
    <lineage>
        <taxon>Eukaryota</taxon>
        <taxon>Metazoa</taxon>
        <taxon>Ecdysozoa</taxon>
        <taxon>Nematoda</taxon>
        <taxon>Chromadorea</taxon>
        <taxon>Rhabditida</taxon>
        <taxon>Rhabditina</taxon>
        <taxon>Diplogasteromorpha</taxon>
        <taxon>Diplogasteroidea</taxon>
        <taxon>Neodiplogasteridae</taxon>
        <taxon>Pristionchus</taxon>
    </lineage>
</organism>
<accession>A0AAV5SAP0</accession>
<comment type="caution">
    <text evidence="2">The sequence shown here is derived from an EMBL/GenBank/DDBJ whole genome shotgun (WGS) entry which is preliminary data.</text>
</comment>
<dbReference type="Proteomes" id="UP001432027">
    <property type="component" value="Unassembled WGS sequence"/>
</dbReference>
<protein>
    <submittedName>
        <fullName evidence="2">Uncharacterized protein</fullName>
    </submittedName>
</protein>
<feature type="transmembrane region" description="Helical" evidence="1">
    <location>
        <begin position="129"/>
        <end position="155"/>
    </location>
</feature>
<keyword evidence="3" id="KW-1185">Reference proteome</keyword>
<name>A0AAV5SAP0_9BILA</name>
<sequence length="206" mass="22951">SGRLLLSGHFSHLQLTMAMSPACKMALIMTIIEFVVSPVVMVAAPHLYTYSNNALYIFCFAISFILPGIGLGGILSKSTCLLMTAAVLAILYTIVMFLGACVRVNDVNSIDVNSIDEYTRRMSRYETKLYNWCIAYIFVYLLHGAFLIISTVYYLKARKEIKDEQFRVMCSQMGYPPMGYYPPAGYPPAPPMVQTAQSSSVKTPAY</sequence>
<gene>
    <name evidence="2" type="ORF">PENTCL1PPCAC_1338</name>
</gene>